<evidence type="ECO:0000313" key="3">
    <source>
        <dbReference type="EMBL" id="KIE42009.1"/>
    </source>
</evidence>
<dbReference type="Proteomes" id="UP000031433">
    <property type="component" value="Unassembled WGS sequence"/>
</dbReference>
<keyword evidence="4" id="KW-1185">Reference proteome</keyword>
<dbReference type="InterPro" id="IPR052169">
    <property type="entry name" value="CW_Biosynth-Accessory"/>
</dbReference>
<dbReference type="Gene3D" id="3.60.21.10">
    <property type="match status" value="1"/>
</dbReference>
<protein>
    <submittedName>
        <fullName evidence="3">Capsule biosynthesis protein</fullName>
    </submittedName>
</protein>
<sequence>MKPIKCIFVGDIALGDHPKSVGFGFYSRYRDGIPPDKAHALFRRGCEHDILFGNLEFTLGAAELTAASHEELNCRGIAAYADFLEQAGFNAVNIANNHIYQHGIDPFDKTLRVLADKGIGIVGLARNGGSSNIVGTGDRSVCFLGWSARPRQGFSDQPPYREFDEASCYGEIAEAAKAHPIVCVSLHWGDEFIEIPSEDEKRIARRMIDAGAKVVVGHHPHVMREVEEYGSGLIAYSLGNFICDMIWNESTRKTGYLYVEFTDGAISKWEIVHGRIGDDYFPHFDGTVPDPSDTYKQLYSKLSGSSYDRLARNALRRHQVLTLLHMLRNCGRYRAGVWRSMLEGAIKSRLTANHQS</sequence>
<dbReference type="InterPro" id="IPR019079">
    <property type="entry name" value="Capsule_synth_CapA"/>
</dbReference>
<organism evidence="3 4">
    <name type="scientific">Geobacter soli</name>
    <dbReference type="NCBI Taxonomy" id="1510391"/>
    <lineage>
        <taxon>Bacteria</taxon>
        <taxon>Pseudomonadati</taxon>
        <taxon>Thermodesulfobacteriota</taxon>
        <taxon>Desulfuromonadia</taxon>
        <taxon>Geobacterales</taxon>
        <taxon>Geobacteraceae</taxon>
        <taxon>Geobacter</taxon>
    </lineage>
</organism>
<dbReference type="CDD" id="cd07381">
    <property type="entry name" value="MPP_CapA"/>
    <property type="match status" value="1"/>
</dbReference>
<gene>
    <name evidence="3" type="ORF">SE37_04880</name>
</gene>
<dbReference type="Pfam" id="PF09587">
    <property type="entry name" value="PGA_cap"/>
    <property type="match status" value="1"/>
</dbReference>
<feature type="domain" description="Capsule synthesis protein CapA" evidence="2">
    <location>
        <begin position="5"/>
        <end position="245"/>
    </location>
</feature>
<proteinExistence type="inferred from homology"/>
<comment type="caution">
    <text evidence="3">The sequence shown here is derived from an EMBL/GenBank/DDBJ whole genome shotgun (WGS) entry which is preliminary data.</text>
</comment>
<dbReference type="PANTHER" id="PTHR33393">
    <property type="entry name" value="POLYGLUTAMINE SYNTHESIS ACCESSORY PROTEIN RV0574C-RELATED"/>
    <property type="match status" value="1"/>
</dbReference>
<dbReference type="SUPFAM" id="SSF56300">
    <property type="entry name" value="Metallo-dependent phosphatases"/>
    <property type="match status" value="1"/>
</dbReference>
<dbReference type="EMBL" id="JXBL01000001">
    <property type="protein sequence ID" value="KIE42009.1"/>
    <property type="molecule type" value="Genomic_DNA"/>
</dbReference>
<name>A0A0C1TM90_9BACT</name>
<evidence type="ECO:0000313" key="4">
    <source>
        <dbReference type="Proteomes" id="UP000031433"/>
    </source>
</evidence>
<comment type="similarity">
    <text evidence="1">Belongs to the CapA family.</text>
</comment>
<accession>A0A0C1TM90</accession>
<dbReference type="RefSeq" id="WP_039644178.1">
    <property type="nucleotide sequence ID" value="NZ_JXBL01000001.1"/>
</dbReference>
<dbReference type="AlphaFoldDB" id="A0A0C1TM90"/>
<dbReference type="PANTHER" id="PTHR33393:SF11">
    <property type="entry name" value="POLYGLUTAMINE SYNTHESIS ACCESSORY PROTEIN RV0574C-RELATED"/>
    <property type="match status" value="1"/>
</dbReference>
<evidence type="ECO:0000259" key="2">
    <source>
        <dbReference type="SMART" id="SM00854"/>
    </source>
</evidence>
<dbReference type="InterPro" id="IPR029052">
    <property type="entry name" value="Metallo-depent_PP-like"/>
</dbReference>
<evidence type="ECO:0000256" key="1">
    <source>
        <dbReference type="ARBA" id="ARBA00005662"/>
    </source>
</evidence>
<dbReference type="SMART" id="SM00854">
    <property type="entry name" value="PGA_cap"/>
    <property type="match status" value="1"/>
</dbReference>
<reference evidence="3 4" key="1">
    <citation type="submission" date="2015-01" db="EMBL/GenBank/DDBJ databases">
        <title>Genome sequence of the anaerobic bacterium Geobacter soli GSS01, a dissimilatory Fe(III) reducer from soil.</title>
        <authorList>
            <person name="Yang G."/>
            <person name="Zhou S."/>
        </authorList>
    </citation>
    <scope>NUCLEOTIDE SEQUENCE [LARGE SCALE GENOMIC DNA]</scope>
    <source>
        <strain evidence="3 4">GSS01</strain>
    </source>
</reference>